<dbReference type="GO" id="GO:0000278">
    <property type="term" value="P:mitotic cell cycle"/>
    <property type="evidence" value="ECO:0007669"/>
    <property type="project" value="TreeGrafter"/>
</dbReference>
<gene>
    <name evidence="5" type="ORF">FQN60_010170</name>
</gene>
<evidence type="ECO:0008006" key="7">
    <source>
        <dbReference type="Google" id="ProtNLM"/>
    </source>
</evidence>
<feature type="compositionally biased region" description="Basic and acidic residues" evidence="2">
    <location>
        <begin position="421"/>
        <end position="433"/>
    </location>
</feature>
<keyword evidence="6" id="KW-1185">Reference proteome</keyword>
<dbReference type="GO" id="GO:0008017">
    <property type="term" value="F:microtubule binding"/>
    <property type="evidence" value="ECO:0007669"/>
    <property type="project" value="InterPro"/>
</dbReference>
<accession>A0A5J5D8B9</accession>
<dbReference type="GO" id="GO:0000922">
    <property type="term" value="C:spindle pole"/>
    <property type="evidence" value="ECO:0007669"/>
    <property type="project" value="TreeGrafter"/>
</dbReference>
<feature type="compositionally biased region" description="Basic and acidic residues" evidence="2">
    <location>
        <begin position="312"/>
        <end position="323"/>
    </location>
</feature>
<name>A0A5J5D8B9_9PERO</name>
<evidence type="ECO:0000259" key="3">
    <source>
        <dbReference type="Pfam" id="PF10481"/>
    </source>
</evidence>
<feature type="region of interest" description="Disordered" evidence="2">
    <location>
        <begin position="525"/>
        <end position="544"/>
    </location>
</feature>
<feature type="domain" description="Centromere protein Cenp-F N-terminal" evidence="3">
    <location>
        <begin position="60"/>
        <end position="355"/>
    </location>
</feature>
<feature type="region of interest" description="Disordered" evidence="2">
    <location>
        <begin position="1244"/>
        <end position="1265"/>
    </location>
</feature>
<evidence type="ECO:0000313" key="5">
    <source>
        <dbReference type="EMBL" id="KAA8588825.1"/>
    </source>
</evidence>
<reference evidence="5 6" key="1">
    <citation type="submission" date="2019-08" db="EMBL/GenBank/DDBJ databases">
        <title>A chromosome-level genome assembly, high-density linkage maps, and genome scans reveal the genomic architecture of hybrid incompatibilities underlying speciation via character displacement in darters (Percidae: Etheostominae).</title>
        <authorList>
            <person name="Moran R.L."/>
            <person name="Catchen J.M."/>
            <person name="Fuller R.C."/>
        </authorList>
    </citation>
    <scope>NUCLEOTIDE SEQUENCE [LARGE SCALE GENOMIC DNA]</scope>
    <source>
        <strain evidence="5">EspeVRDwgs_2016</strain>
        <tissue evidence="5">Muscle</tissue>
    </source>
</reference>
<comment type="caution">
    <text evidence="5">The sequence shown here is derived from an EMBL/GenBank/DDBJ whole genome shotgun (WGS) entry which is preliminary data.</text>
</comment>
<feature type="compositionally biased region" description="Polar residues" evidence="2">
    <location>
        <begin position="236"/>
        <end position="256"/>
    </location>
</feature>
<feature type="compositionally biased region" description="Basic and acidic residues" evidence="2">
    <location>
        <begin position="530"/>
        <end position="544"/>
    </location>
</feature>
<feature type="compositionally biased region" description="Polar residues" evidence="2">
    <location>
        <begin position="407"/>
        <end position="419"/>
    </location>
</feature>
<feature type="domain" description="Kinetochore protein Cenp-F/LEK1 Rb protein-binding" evidence="4">
    <location>
        <begin position="1673"/>
        <end position="1710"/>
    </location>
</feature>
<feature type="compositionally biased region" description="Basic and acidic residues" evidence="2">
    <location>
        <begin position="213"/>
        <end position="229"/>
    </location>
</feature>
<dbReference type="GO" id="GO:0010389">
    <property type="term" value="P:regulation of G2/M transition of mitotic cell cycle"/>
    <property type="evidence" value="ECO:0007669"/>
    <property type="project" value="TreeGrafter"/>
</dbReference>
<protein>
    <recommendedName>
        <fullName evidence="7">Centromere protein F-like</fullName>
    </recommendedName>
</protein>
<dbReference type="Pfam" id="PF10481">
    <property type="entry name" value="CENP-F_N"/>
    <property type="match status" value="1"/>
</dbReference>
<dbReference type="GO" id="GO:0000775">
    <property type="term" value="C:chromosome, centromeric region"/>
    <property type="evidence" value="ECO:0007669"/>
    <property type="project" value="InterPro"/>
</dbReference>
<feature type="compositionally biased region" description="Polar residues" evidence="2">
    <location>
        <begin position="1188"/>
        <end position="1201"/>
    </location>
</feature>
<feature type="compositionally biased region" description="Acidic residues" evidence="2">
    <location>
        <begin position="1607"/>
        <end position="1617"/>
    </location>
</feature>
<feature type="coiled-coil region" evidence="1">
    <location>
        <begin position="1073"/>
        <end position="1107"/>
    </location>
</feature>
<feature type="region of interest" description="Disordered" evidence="2">
    <location>
        <begin position="405"/>
        <end position="433"/>
    </location>
</feature>
<organism evidence="5 6">
    <name type="scientific">Etheostoma spectabile</name>
    <name type="common">orangethroat darter</name>
    <dbReference type="NCBI Taxonomy" id="54343"/>
    <lineage>
        <taxon>Eukaryota</taxon>
        <taxon>Metazoa</taxon>
        <taxon>Chordata</taxon>
        <taxon>Craniata</taxon>
        <taxon>Vertebrata</taxon>
        <taxon>Euteleostomi</taxon>
        <taxon>Actinopterygii</taxon>
        <taxon>Neopterygii</taxon>
        <taxon>Teleostei</taxon>
        <taxon>Neoteleostei</taxon>
        <taxon>Acanthomorphata</taxon>
        <taxon>Eupercaria</taxon>
        <taxon>Perciformes</taxon>
        <taxon>Percoidei</taxon>
        <taxon>Percidae</taxon>
        <taxon>Etheostomatinae</taxon>
        <taxon>Etheostoma</taxon>
    </lineage>
</organism>
<dbReference type="Pfam" id="PF10490">
    <property type="entry name" value="CENP-F_C_Rb_bdg"/>
    <property type="match status" value="1"/>
</dbReference>
<evidence type="ECO:0000256" key="2">
    <source>
        <dbReference type="SAM" id="MobiDB-lite"/>
    </source>
</evidence>
<sequence>MGTPACLCLDKNHCVAGFFTPATDSYGSRNFLILDLSSSNRKVFVLMLYSHPVRPKQREMSWAEEDWTVGLSGRVLQKVKELQVHQERLSRENKQKQLQLDNIHTSLEKQTVKYEEVRGELQCVQRELQSVRQEAKAAVTSSDRLTQELQIKQAQVCSLEGQRDAARTLNNKLTQEIKRLEAELENLQNSSRLADTTLFSTPCWNTTSPWEHNGSRKQERSEHRDERPSRPLHIRQQLQFSEGSTASLPRHQNNSTPHRHPSDQSDTFSSTPLSAFPWERDDSRPAARRPSPSAPQTPCTAVISKGQQEQRVYGKEKDHRTETDTSLSEVLSRVSALEEELGAKAGMLKSVQNEMVQSKKELTARELSLQKARDELSLAHTGMAQERERASGSEQRLKQLQEELKCQRQNAESSRLQHQQRSKELEKQHQRDLTELQKERQCLEKQHQQEVNKLNQELQQARTLHNALQAQADKLSLQKQALDKELDTLKEKLKWTEGQLQECQKKEAQTQAKLTEALREAEGVAMSLEQSRKRERGLEEEGRRLAEERADTLRLLKELQAQQTVPAPPQQPVQFCPVGQSFSPQTSYSLHSRPSTHIKGPSTATLAEQKREEDVDKRRAEIAASYPSDREPGEGIDSEDISNLISPASERLQREHRRRSNDENRNEAIESDSSGTNEHSTFDQVVSTSSHSAAGMPTNTSMDGSSENTPLKAFEDLKRENATLRSELYDAREELQKRLEDLEAQRQAETEARTRLKQLSRKRASQAVDKDEKEKEWRAQLESERTETERLRKAMLSLETEMKREREEIERKEREEEEEKNKALEDRESKLIELNIQLKKQLVEVKAKLALEQEERKREEEERNQINTDIDVKEELSKKLEELQAELEELKCGREEDSLEEDKLSVANSQLTYLTLHDDDDLNSNIVRCDNKLLPSPEMNLLFCQSTNQRNILVSQATADLIQEERTVIDPECSVLEDDRQNYLKGSSVSDHKRSLSDLQKVEPAFSDLTKEVERLTKENTKERERANQYQVKLEALQSQVTCQTKQLTTAFEKQSQYISGLLVELQEKESTRLIQGEELQHYKQELDALKAEKEGAEKKRRDEMTVKVVEDGEQKKETKDERLVEISRLQANQEKKSAVNLLTSNSPADGYSDAQKDTGQLEIVTPDQRLTPYSDKSDSEALWSGEQHPSAQPKTQSNHDSACVMGETECSQETANVVAELLVLQRENQLLKQRIEGLTVSDTRTPLLHTDSEDQEDPATQSQNTGNAALACLVEQRSLSVPNDITTDARQLLVQDVKRREDGRITKAEELEAASELQTNRLQQQVEELQMRLRTLSAETQQQAGELLMWKLASQPAPTFDQFLSNTDKPSKTLDQISAVRQSQSNQQQTDEMTKSPALNLAGQVQVQDPYLGVQESPGNVTVVREDELFFSCTSNKLQGCMLFSRLQHSNLFEPKNAHPSKKTAALQEYDQESAMVDKESEKENLEINLLHQSNTCQSQHKEERDTEVIQMISEKMGQPNATQDSHKVSGPKRAKSAECYTGNPEAKSDASRATNEINNEINKTIDSSDRYVREEMKSVSSQTEESLYPRSAPTASELHCAYTQTEEEEEKDEEELVKSPPVSHVSPVPLCEGAELGDKMLFSGSFPIPADPARLAERIRRNRTQLSAAFDDTEYEPYGLPEVVMKGFADIPSGPSCPYIVRRDLVKRRDHCGLTMNLSDGQQQPCRDTPVPSNLKHLRPSNQHRTSLKRAAITHGRLCMCR</sequence>
<dbReference type="InterPro" id="IPR018463">
    <property type="entry name" value="Centromere_CenpF_N"/>
</dbReference>
<feature type="region of interest" description="Disordered" evidence="2">
    <location>
        <begin position="744"/>
        <end position="788"/>
    </location>
</feature>
<feature type="compositionally biased region" description="Polar residues" evidence="2">
    <location>
        <begin position="264"/>
        <end position="273"/>
    </location>
</feature>
<dbReference type="InterPro" id="IPR043513">
    <property type="entry name" value="Cenp-F"/>
</dbReference>
<feature type="compositionally biased region" description="Basic residues" evidence="2">
    <location>
        <begin position="755"/>
        <end position="764"/>
    </location>
</feature>
<feature type="coiled-coil region" evidence="1">
    <location>
        <begin position="1006"/>
        <end position="1047"/>
    </location>
</feature>
<feature type="region of interest" description="Disordered" evidence="2">
    <location>
        <begin position="1569"/>
        <end position="1626"/>
    </location>
</feature>
<feature type="coiled-coil region" evidence="1">
    <location>
        <begin position="79"/>
        <end position="134"/>
    </location>
</feature>
<dbReference type="PANTHER" id="PTHR18874">
    <property type="entry name" value="CMF/LEK/CENP CELL DIVISION-RELATED"/>
    <property type="match status" value="1"/>
</dbReference>
<dbReference type="GO" id="GO:0051310">
    <property type="term" value="P:metaphase chromosome alignment"/>
    <property type="evidence" value="ECO:0007669"/>
    <property type="project" value="TreeGrafter"/>
</dbReference>
<dbReference type="GO" id="GO:0005634">
    <property type="term" value="C:nucleus"/>
    <property type="evidence" value="ECO:0007669"/>
    <property type="project" value="TreeGrafter"/>
</dbReference>
<evidence type="ECO:0000256" key="1">
    <source>
        <dbReference type="SAM" id="Coils"/>
    </source>
</evidence>
<feature type="compositionally biased region" description="Basic and acidic residues" evidence="2">
    <location>
        <begin position="1569"/>
        <end position="1579"/>
    </location>
</feature>
<keyword evidence="1" id="KW-0175">Coiled coil</keyword>
<feature type="region of interest" description="Disordered" evidence="2">
    <location>
        <begin position="803"/>
        <end position="824"/>
    </location>
</feature>
<feature type="region of interest" description="Disordered" evidence="2">
    <location>
        <begin position="563"/>
        <end position="718"/>
    </location>
</feature>
<feature type="region of interest" description="Disordered" evidence="2">
    <location>
        <begin position="203"/>
        <end position="327"/>
    </location>
</feature>
<feature type="compositionally biased region" description="Basic and acidic residues" evidence="2">
    <location>
        <begin position="744"/>
        <end position="754"/>
    </location>
</feature>
<proteinExistence type="predicted"/>
<dbReference type="EMBL" id="VOFY01000010">
    <property type="protein sequence ID" value="KAA8588825.1"/>
    <property type="molecule type" value="Genomic_DNA"/>
</dbReference>
<evidence type="ECO:0000313" key="6">
    <source>
        <dbReference type="Proteomes" id="UP000327493"/>
    </source>
</evidence>
<evidence type="ECO:0000259" key="4">
    <source>
        <dbReference type="Pfam" id="PF10490"/>
    </source>
</evidence>
<feature type="compositionally biased region" description="Polar residues" evidence="2">
    <location>
        <begin position="671"/>
        <end position="709"/>
    </location>
</feature>
<feature type="coiled-coil region" evidence="1">
    <location>
        <begin position="1309"/>
        <end position="1347"/>
    </location>
</feature>
<feature type="region of interest" description="Disordered" evidence="2">
    <location>
        <begin position="1517"/>
        <end position="1557"/>
    </location>
</feature>
<dbReference type="GO" id="GO:0070840">
    <property type="term" value="F:dynein complex binding"/>
    <property type="evidence" value="ECO:0007669"/>
    <property type="project" value="TreeGrafter"/>
</dbReference>
<feature type="compositionally biased region" description="Basic and acidic residues" evidence="2">
    <location>
        <begin position="768"/>
        <end position="788"/>
    </location>
</feature>
<feature type="compositionally biased region" description="Basic and acidic residues" evidence="2">
    <location>
        <begin position="608"/>
        <end position="621"/>
    </location>
</feature>
<feature type="compositionally biased region" description="Polar residues" evidence="2">
    <location>
        <begin position="580"/>
        <end position="595"/>
    </location>
</feature>
<feature type="coiled-coil region" evidence="1">
    <location>
        <begin position="163"/>
        <end position="197"/>
    </location>
</feature>
<dbReference type="PANTHER" id="PTHR18874:SF10">
    <property type="entry name" value="CENTROMERE PROTEIN F"/>
    <property type="match status" value="1"/>
</dbReference>
<dbReference type="InterPro" id="IPR018302">
    <property type="entry name" value="CenpF/LEK1_Rb-prot-bd"/>
</dbReference>
<feature type="region of interest" description="Disordered" evidence="2">
    <location>
        <begin position="1138"/>
        <end position="1201"/>
    </location>
</feature>
<dbReference type="Proteomes" id="UP000327493">
    <property type="component" value="Chromosome 10"/>
</dbReference>